<evidence type="ECO:0000313" key="1">
    <source>
        <dbReference type="EMBL" id="QHT80930.1"/>
    </source>
</evidence>
<protein>
    <recommendedName>
        <fullName evidence="2">Nudix hydrolase domain-containing protein</fullName>
    </recommendedName>
</protein>
<name>A0A6C0HKN5_9ZZZZ</name>
<organism evidence="1">
    <name type="scientific">viral metagenome</name>
    <dbReference type="NCBI Taxonomy" id="1070528"/>
    <lineage>
        <taxon>unclassified sequences</taxon>
        <taxon>metagenomes</taxon>
        <taxon>organismal metagenomes</taxon>
    </lineage>
</organism>
<proteinExistence type="predicted"/>
<dbReference type="Gene3D" id="3.90.79.10">
    <property type="entry name" value="Nucleoside Triphosphate Pyrophosphohydrolase"/>
    <property type="match status" value="1"/>
</dbReference>
<dbReference type="EMBL" id="MN739976">
    <property type="protein sequence ID" value="QHT80930.1"/>
    <property type="molecule type" value="Genomic_DNA"/>
</dbReference>
<dbReference type="InterPro" id="IPR015797">
    <property type="entry name" value="NUDIX_hydrolase-like_dom_sf"/>
</dbReference>
<dbReference type="AlphaFoldDB" id="A0A6C0HKN5"/>
<evidence type="ECO:0008006" key="2">
    <source>
        <dbReference type="Google" id="ProtNLM"/>
    </source>
</evidence>
<reference evidence="1" key="1">
    <citation type="journal article" date="2020" name="Nature">
        <title>Giant virus diversity and host interactions through global metagenomics.</title>
        <authorList>
            <person name="Schulz F."/>
            <person name="Roux S."/>
            <person name="Paez-Espino D."/>
            <person name="Jungbluth S."/>
            <person name="Walsh D.A."/>
            <person name="Denef V.J."/>
            <person name="McMahon K.D."/>
            <person name="Konstantinidis K.T."/>
            <person name="Eloe-Fadrosh E.A."/>
            <person name="Kyrpides N.C."/>
            <person name="Woyke T."/>
        </authorList>
    </citation>
    <scope>NUCLEOTIDE SEQUENCE</scope>
    <source>
        <strain evidence="1">GVMAG-M-3300023184-135</strain>
    </source>
</reference>
<accession>A0A6C0HKN5</accession>
<sequence length="153" mass="17277">MPGAGSVFTDGIRVLAGYQNKSGKIGGFGGKSLAGESRIETALRETIEELFGVTDVPAELISRLPISQNIIEYPEYTCFVYNFEDLQTFIRRAGRYINSPMYAVFPKTAWELVQNRILLDSAEVGELYLMPTEHYTMSRSFERDLMETRQVST</sequence>
<dbReference type="SUPFAM" id="SSF55811">
    <property type="entry name" value="Nudix"/>
    <property type="match status" value="1"/>
</dbReference>